<proteinExistence type="predicted"/>
<evidence type="ECO:0000313" key="2">
    <source>
        <dbReference type="Proteomes" id="UP001061862"/>
    </source>
</evidence>
<accession>A0ABY6CFG0</accession>
<reference evidence="1 2" key="1">
    <citation type="submission" date="2022-09" db="EMBL/GenBank/DDBJ databases">
        <title>Interaction between co-microsymbionts with complementary sets of symbiotic genes in legume-rhizobium systems.</title>
        <authorList>
            <person name="Safronova V."/>
            <person name="Sazanova A."/>
            <person name="Afonin A."/>
            <person name="Chirak E."/>
        </authorList>
    </citation>
    <scope>NUCLEOTIDE SEQUENCE [LARGE SCALE GENOMIC DNA]</scope>
    <source>
        <strain evidence="1 2">A18/4-1</strain>
    </source>
</reference>
<dbReference type="RefSeq" id="WP_262170185.1">
    <property type="nucleotide sequence ID" value="NZ_CP104965.1"/>
</dbReference>
<dbReference type="Proteomes" id="UP001061862">
    <property type="component" value="Chromosome"/>
</dbReference>
<evidence type="ECO:0000313" key="1">
    <source>
        <dbReference type="EMBL" id="UXN70900.1"/>
    </source>
</evidence>
<organism evidence="1 2">
    <name type="scientific">Devosia neptuniae</name>
    <dbReference type="NCBI Taxonomy" id="191302"/>
    <lineage>
        <taxon>Bacteria</taxon>
        <taxon>Pseudomonadati</taxon>
        <taxon>Pseudomonadota</taxon>
        <taxon>Alphaproteobacteria</taxon>
        <taxon>Hyphomicrobiales</taxon>
        <taxon>Devosiaceae</taxon>
        <taxon>Devosia</taxon>
    </lineage>
</organism>
<dbReference type="EMBL" id="CP104965">
    <property type="protein sequence ID" value="UXN70900.1"/>
    <property type="molecule type" value="Genomic_DNA"/>
</dbReference>
<evidence type="ECO:0008006" key="3">
    <source>
        <dbReference type="Google" id="ProtNLM"/>
    </source>
</evidence>
<keyword evidence="2" id="KW-1185">Reference proteome</keyword>
<gene>
    <name evidence="1" type="ORF">N8A98_06850</name>
</gene>
<protein>
    <recommendedName>
        <fullName evidence="3">TonB C-terminal domain-containing protein</fullName>
    </recommendedName>
</protein>
<sequence length="58" mass="6568">MAITGGLIAHAKPKEATISAVITRADGSREDLGTVAYYHRNPILQWWWNIRHPGQNKR</sequence>
<name>A0ABY6CFG0_9HYPH</name>